<dbReference type="AlphaFoldDB" id="A0A7V9Z7G7"/>
<sequence>MDNVVHAPKNYAYRVGYESSSGNPTGEHRIAKKTRDLQE</sequence>
<proteinExistence type="predicted"/>
<gene>
    <name evidence="2" type="ORF">HNR31_002141</name>
</gene>
<evidence type="ECO:0000313" key="2">
    <source>
        <dbReference type="EMBL" id="MBA2875353.1"/>
    </source>
</evidence>
<evidence type="ECO:0000256" key="1">
    <source>
        <dbReference type="SAM" id="MobiDB-lite"/>
    </source>
</evidence>
<name>A0A7V9Z7G7_9BACL</name>
<reference evidence="2 3" key="1">
    <citation type="submission" date="2020-07" db="EMBL/GenBank/DDBJ databases">
        <title>Genomic Encyclopedia of Type Strains, Phase IV (KMG-IV): sequencing the most valuable type-strain genomes for metagenomic binning, comparative biology and taxonomic classification.</title>
        <authorList>
            <person name="Goeker M."/>
        </authorList>
    </citation>
    <scope>NUCLEOTIDE SEQUENCE [LARGE SCALE GENOMIC DNA]</scope>
    <source>
        <strain evidence="2 3">DSM 15730</strain>
    </source>
</reference>
<organism evidence="2 3">
    <name type="scientific">Thermaerobacillus caldiproteolyticus</name>
    <dbReference type="NCBI Taxonomy" id="247480"/>
    <lineage>
        <taxon>Bacteria</taxon>
        <taxon>Bacillati</taxon>
        <taxon>Bacillota</taxon>
        <taxon>Bacilli</taxon>
        <taxon>Bacillales</taxon>
        <taxon>Anoxybacillaceae</taxon>
        <taxon>Thermaerobacillus</taxon>
    </lineage>
</organism>
<comment type="caution">
    <text evidence="2">The sequence shown here is derived from an EMBL/GenBank/DDBJ whole genome shotgun (WGS) entry which is preliminary data.</text>
</comment>
<evidence type="ECO:0000313" key="3">
    <source>
        <dbReference type="Proteomes" id="UP000523087"/>
    </source>
</evidence>
<keyword evidence="3" id="KW-1185">Reference proteome</keyword>
<feature type="region of interest" description="Disordered" evidence="1">
    <location>
        <begin position="16"/>
        <end position="39"/>
    </location>
</feature>
<accession>A0A7V9Z7G7</accession>
<dbReference type="EMBL" id="JACDUT010000006">
    <property type="protein sequence ID" value="MBA2875353.1"/>
    <property type="molecule type" value="Genomic_DNA"/>
</dbReference>
<dbReference type="Proteomes" id="UP000523087">
    <property type="component" value="Unassembled WGS sequence"/>
</dbReference>
<feature type="compositionally biased region" description="Basic and acidic residues" evidence="1">
    <location>
        <begin position="26"/>
        <end position="39"/>
    </location>
</feature>
<protein>
    <submittedName>
        <fullName evidence="2">Uncharacterized protein</fullName>
    </submittedName>
</protein>